<keyword evidence="3" id="KW-1185">Reference proteome</keyword>
<reference evidence="2 3" key="1">
    <citation type="journal article" date="2016" name="Mol. Biol. Evol.">
        <title>Comparative Genomics of Early-Diverging Mushroom-Forming Fungi Provides Insights into the Origins of Lignocellulose Decay Capabilities.</title>
        <authorList>
            <person name="Nagy L.G."/>
            <person name="Riley R."/>
            <person name="Tritt A."/>
            <person name="Adam C."/>
            <person name="Daum C."/>
            <person name="Floudas D."/>
            <person name="Sun H."/>
            <person name="Yadav J.S."/>
            <person name="Pangilinan J."/>
            <person name="Larsson K.H."/>
            <person name="Matsuura K."/>
            <person name="Barry K."/>
            <person name="Labutti K."/>
            <person name="Kuo R."/>
            <person name="Ohm R.A."/>
            <person name="Bhattacharya S.S."/>
            <person name="Shirouzu T."/>
            <person name="Yoshinaga Y."/>
            <person name="Martin F.M."/>
            <person name="Grigoriev I.V."/>
            <person name="Hibbett D.S."/>
        </authorList>
    </citation>
    <scope>NUCLEOTIDE SEQUENCE [LARGE SCALE GENOMIC DNA]</scope>
    <source>
        <strain evidence="2 3">CBS 109695</strain>
    </source>
</reference>
<feature type="region of interest" description="Disordered" evidence="1">
    <location>
        <begin position="24"/>
        <end position="65"/>
    </location>
</feature>
<dbReference type="Proteomes" id="UP000076532">
    <property type="component" value="Unassembled WGS sequence"/>
</dbReference>
<protein>
    <submittedName>
        <fullName evidence="2">Uncharacterized protein</fullName>
    </submittedName>
</protein>
<gene>
    <name evidence="2" type="ORF">FIBSPDRAFT_958484</name>
</gene>
<dbReference type="AlphaFoldDB" id="A0A166EIP4"/>
<dbReference type="EMBL" id="KV417600">
    <property type="protein sequence ID" value="KZP15805.1"/>
    <property type="molecule type" value="Genomic_DNA"/>
</dbReference>
<name>A0A166EIP4_9AGAM</name>
<evidence type="ECO:0000256" key="1">
    <source>
        <dbReference type="SAM" id="MobiDB-lite"/>
    </source>
</evidence>
<evidence type="ECO:0000313" key="3">
    <source>
        <dbReference type="Proteomes" id="UP000076532"/>
    </source>
</evidence>
<proteinExistence type="predicted"/>
<feature type="region of interest" description="Disordered" evidence="1">
    <location>
        <begin position="88"/>
        <end position="129"/>
    </location>
</feature>
<evidence type="ECO:0000313" key="2">
    <source>
        <dbReference type="EMBL" id="KZP15805.1"/>
    </source>
</evidence>
<sequence>MTIEKSLARIESMLCELIEIAREQDGESTASVEPRGSLKRVRTNCGTSHDEADSNSTSDGIDLNNIVDKPGRFKRARKEKDQNLLAFQAARDGKRHKRMAAFLSDDSGDSGRSKGVPTRYLHKAESSRPNRIGAKRKAVYSDDDASSMGGFIVNDSVDV</sequence>
<accession>A0A166EIP4</accession>
<organism evidence="2 3">
    <name type="scientific">Athelia psychrophila</name>
    <dbReference type="NCBI Taxonomy" id="1759441"/>
    <lineage>
        <taxon>Eukaryota</taxon>
        <taxon>Fungi</taxon>
        <taxon>Dikarya</taxon>
        <taxon>Basidiomycota</taxon>
        <taxon>Agaricomycotina</taxon>
        <taxon>Agaricomycetes</taxon>
        <taxon>Agaricomycetidae</taxon>
        <taxon>Atheliales</taxon>
        <taxon>Atheliaceae</taxon>
        <taxon>Athelia</taxon>
    </lineage>
</organism>